<gene>
    <name evidence="7" type="ORF">SAMN05421771_0188</name>
</gene>
<dbReference type="PROSITE" id="PS50889">
    <property type="entry name" value="S4"/>
    <property type="match status" value="1"/>
</dbReference>
<evidence type="ECO:0000256" key="1">
    <source>
        <dbReference type="ARBA" id="ARBA00010876"/>
    </source>
</evidence>
<evidence type="ECO:0000313" key="8">
    <source>
        <dbReference type="Proteomes" id="UP000199024"/>
    </source>
</evidence>
<dbReference type="InterPro" id="IPR006145">
    <property type="entry name" value="PsdUridine_synth_RsuA/RluA"/>
</dbReference>
<dbReference type="InterPro" id="IPR050188">
    <property type="entry name" value="RluA_PseudoU_synthase"/>
</dbReference>
<proteinExistence type="inferred from homology"/>
<dbReference type="InterPro" id="IPR036986">
    <property type="entry name" value="S4_RNA-bd_sf"/>
</dbReference>
<reference evidence="7 8" key="1">
    <citation type="submission" date="2016-10" db="EMBL/GenBank/DDBJ databases">
        <authorList>
            <person name="de Groot N.N."/>
        </authorList>
    </citation>
    <scope>NUCLEOTIDE SEQUENCE [LARGE SCALE GENOMIC DNA]</scope>
    <source>
        <strain evidence="7 8">DSM 21001</strain>
    </source>
</reference>
<dbReference type="Pfam" id="PF00849">
    <property type="entry name" value="PseudoU_synth_2"/>
    <property type="match status" value="1"/>
</dbReference>
<feature type="active site" evidence="3">
    <location>
        <position position="190"/>
    </location>
</feature>
<dbReference type="Gene3D" id="3.30.2350.10">
    <property type="entry name" value="Pseudouridine synthase"/>
    <property type="match status" value="1"/>
</dbReference>
<dbReference type="OrthoDB" id="9807829at2"/>
<name>A0A1I6L3Q3_9BACT</name>
<dbReference type="InterPro" id="IPR006225">
    <property type="entry name" value="PsdUridine_synth_RluC/D"/>
</dbReference>
<evidence type="ECO:0000256" key="3">
    <source>
        <dbReference type="PIRSR" id="PIRSR606225-1"/>
    </source>
</evidence>
<dbReference type="Pfam" id="PF01479">
    <property type="entry name" value="S4"/>
    <property type="match status" value="1"/>
</dbReference>
<dbReference type="SUPFAM" id="SSF55120">
    <property type="entry name" value="Pseudouridine synthase"/>
    <property type="match status" value="1"/>
</dbReference>
<dbReference type="AlphaFoldDB" id="A0A1I6L3Q3"/>
<evidence type="ECO:0000259" key="6">
    <source>
        <dbReference type="SMART" id="SM00363"/>
    </source>
</evidence>
<dbReference type="EC" id="5.4.99.-" evidence="5"/>
<organism evidence="7 8">
    <name type="scientific">Granulicella pectinivorans</name>
    <dbReference type="NCBI Taxonomy" id="474950"/>
    <lineage>
        <taxon>Bacteria</taxon>
        <taxon>Pseudomonadati</taxon>
        <taxon>Acidobacteriota</taxon>
        <taxon>Terriglobia</taxon>
        <taxon>Terriglobales</taxon>
        <taxon>Acidobacteriaceae</taxon>
        <taxon>Granulicella</taxon>
    </lineage>
</organism>
<dbReference type="InterPro" id="IPR002942">
    <property type="entry name" value="S4_RNA-bd"/>
</dbReference>
<dbReference type="STRING" id="474950.SAMN05421771_0188"/>
<dbReference type="RefSeq" id="WP_089835760.1">
    <property type="nucleotide sequence ID" value="NZ_FOZL01000001.1"/>
</dbReference>
<dbReference type="InterPro" id="IPR020103">
    <property type="entry name" value="PsdUridine_synth_cat_dom_sf"/>
</dbReference>
<dbReference type="SUPFAM" id="SSF55174">
    <property type="entry name" value="Alpha-L RNA-binding motif"/>
    <property type="match status" value="1"/>
</dbReference>
<dbReference type="GO" id="GO:0000455">
    <property type="term" value="P:enzyme-directed rRNA pseudouridine synthesis"/>
    <property type="evidence" value="ECO:0007669"/>
    <property type="project" value="UniProtKB-ARBA"/>
</dbReference>
<dbReference type="InterPro" id="IPR006224">
    <property type="entry name" value="PsdUridine_synth_RluA-like_CS"/>
</dbReference>
<dbReference type="NCBIfam" id="TIGR00005">
    <property type="entry name" value="rluA_subfam"/>
    <property type="match status" value="1"/>
</dbReference>
<dbReference type="Proteomes" id="UP000199024">
    <property type="component" value="Unassembled WGS sequence"/>
</dbReference>
<dbReference type="GO" id="GO:0003723">
    <property type="term" value="F:RNA binding"/>
    <property type="evidence" value="ECO:0007669"/>
    <property type="project" value="UniProtKB-KW"/>
</dbReference>
<sequence length="380" mass="41464">MPSKNMLPKGQRRRSVRAEYVATRGVEPEEAPPVPVLDFEDDNDAEDGIRHFTADPAAAGLRLDQYLAQALPDISRARVQMLIEAGQVRVDGKTAKTKMKLAGGEPIEIEGSPVPPPLHAIAEDIPLDILFEDKYLAVVNKPAGMMVHAGAGTTDDARNRGTLVNAILFHLNALSSSQGEMRPGIVHRLDKMTSGAIVVAKDDSTHRKLGDMFQQRQVHKTYVALVHGHVVKDHTTVDLPIARDLVRRTRMTTRRADGRSARSHVNVLERITTPYGLFTLVEVKIETGRTHQIRVHMQSLGHPVVGDTLYGAPHLIRGPGPNPGTAGPDETALHLERNFLHAAHLAFTHPQTGKPVDTDAPLPVELVEFVEALRAGPASK</sequence>
<evidence type="ECO:0000256" key="5">
    <source>
        <dbReference type="RuleBase" id="RU362028"/>
    </source>
</evidence>
<comment type="function">
    <text evidence="5">Responsible for synthesis of pseudouridine from uracil.</text>
</comment>
<evidence type="ECO:0000313" key="7">
    <source>
        <dbReference type="EMBL" id="SFR97890.1"/>
    </source>
</evidence>
<dbReference type="PANTHER" id="PTHR21600">
    <property type="entry name" value="MITOCHONDRIAL RNA PSEUDOURIDINE SYNTHASE"/>
    <property type="match status" value="1"/>
</dbReference>
<keyword evidence="4" id="KW-0694">RNA-binding</keyword>
<comment type="catalytic activity">
    <reaction evidence="5">
        <text>a uridine in RNA = a pseudouridine in RNA</text>
        <dbReference type="Rhea" id="RHEA:48348"/>
        <dbReference type="Rhea" id="RHEA-COMP:12068"/>
        <dbReference type="Rhea" id="RHEA-COMP:12069"/>
        <dbReference type="ChEBI" id="CHEBI:65314"/>
        <dbReference type="ChEBI" id="CHEBI:65315"/>
    </reaction>
</comment>
<comment type="similarity">
    <text evidence="1 5">Belongs to the pseudouridine synthase RluA family.</text>
</comment>
<feature type="domain" description="RNA-binding S4" evidence="6">
    <location>
        <begin position="61"/>
        <end position="119"/>
    </location>
</feature>
<keyword evidence="2 5" id="KW-0413">Isomerase</keyword>
<evidence type="ECO:0000256" key="4">
    <source>
        <dbReference type="PROSITE-ProRule" id="PRU00182"/>
    </source>
</evidence>
<dbReference type="Gene3D" id="3.10.290.10">
    <property type="entry name" value="RNA-binding S4 domain"/>
    <property type="match status" value="1"/>
</dbReference>
<accession>A0A1I6L3Q3</accession>
<dbReference type="EMBL" id="FOZL01000001">
    <property type="protein sequence ID" value="SFR97890.1"/>
    <property type="molecule type" value="Genomic_DNA"/>
</dbReference>
<protein>
    <recommendedName>
        <fullName evidence="5">Pseudouridine synthase</fullName>
        <ecNumber evidence="5">5.4.99.-</ecNumber>
    </recommendedName>
</protein>
<dbReference type="SMART" id="SM00363">
    <property type="entry name" value="S4"/>
    <property type="match status" value="1"/>
</dbReference>
<keyword evidence="8" id="KW-1185">Reference proteome</keyword>
<dbReference type="CDD" id="cd00165">
    <property type="entry name" value="S4"/>
    <property type="match status" value="1"/>
</dbReference>
<evidence type="ECO:0000256" key="2">
    <source>
        <dbReference type="ARBA" id="ARBA00023235"/>
    </source>
</evidence>
<dbReference type="CDD" id="cd02869">
    <property type="entry name" value="PseudoU_synth_RluA_like"/>
    <property type="match status" value="1"/>
</dbReference>
<dbReference type="GO" id="GO:0120159">
    <property type="term" value="F:rRNA pseudouridine synthase activity"/>
    <property type="evidence" value="ECO:0007669"/>
    <property type="project" value="UniProtKB-ARBA"/>
</dbReference>
<dbReference type="PROSITE" id="PS01129">
    <property type="entry name" value="PSI_RLU"/>
    <property type="match status" value="1"/>
</dbReference>
<dbReference type="PANTHER" id="PTHR21600:SF44">
    <property type="entry name" value="RIBOSOMAL LARGE SUBUNIT PSEUDOURIDINE SYNTHASE D"/>
    <property type="match status" value="1"/>
</dbReference>